<feature type="region of interest" description="Disordered" evidence="3">
    <location>
        <begin position="113"/>
        <end position="136"/>
    </location>
</feature>
<evidence type="ECO:0000256" key="3">
    <source>
        <dbReference type="SAM" id="MobiDB-lite"/>
    </source>
</evidence>
<accession>A0ABN9RXH6</accession>
<dbReference type="Gene3D" id="1.25.40.10">
    <property type="entry name" value="Tetratricopeptide repeat domain"/>
    <property type="match status" value="1"/>
</dbReference>
<dbReference type="Pfam" id="PF13041">
    <property type="entry name" value="PPR_2"/>
    <property type="match status" value="1"/>
</dbReference>
<comment type="caution">
    <text evidence="5">The sequence shown here is derived from an EMBL/GenBank/DDBJ whole genome shotgun (WGS) entry which is preliminary data.</text>
</comment>
<name>A0ABN9RXH6_9DINO</name>
<keyword evidence="6" id="KW-1185">Reference proteome</keyword>
<keyword evidence="4" id="KW-1133">Transmembrane helix</keyword>
<evidence type="ECO:0000313" key="5">
    <source>
        <dbReference type="EMBL" id="CAK0824080.1"/>
    </source>
</evidence>
<evidence type="ECO:0008006" key="7">
    <source>
        <dbReference type="Google" id="ProtNLM"/>
    </source>
</evidence>
<dbReference type="PROSITE" id="PS51375">
    <property type="entry name" value="PPR"/>
    <property type="match status" value="2"/>
</dbReference>
<dbReference type="EMBL" id="CAUYUJ010008480">
    <property type="protein sequence ID" value="CAK0824080.1"/>
    <property type="molecule type" value="Genomic_DNA"/>
</dbReference>
<keyword evidence="4" id="KW-0472">Membrane</keyword>
<dbReference type="Proteomes" id="UP001189429">
    <property type="component" value="Unassembled WGS sequence"/>
</dbReference>
<feature type="transmembrane region" description="Helical" evidence="4">
    <location>
        <begin position="47"/>
        <end position="66"/>
    </location>
</feature>
<dbReference type="InterPro" id="IPR002885">
    <property type="entry name" value="PPR_rpt"/>
</dbReference>
<sequence length="453" mass="50152">MSFSPDNVQQKCKTLVPLAMLVAALCTAFCALHAVLSATSSSCGGPSLEIDIELVLVLLGVLVYFLHSRNMKSIDNGIYLSKVAAAESVIGKAGFDRSRDACCAASVEERAPPQKPRITHSIPKGSQDQLGQDKRGPRHAVRIIESAQREGVAHTLPNVAEVMRASIRLGRGGVAVKLFNHMLKEGAVPGAHLIDKAVSNNFFQLVIETLDDKRIQRDGVSLLDLVRAHGLDPSPSTQNRVLSAWNDQPPQIVMEYFVKMHSDRVNLSNWAYRSMIVAYEHSDPAFVVKVSKEMERSGIQLQRKAYNAVLGACLQLGMHNEAEHLFGNMAGHAVAPNARTYGIMIRVYSFSYQFAKAIGIFDAMREQSFQPDRFAYHHTIQSCIKHQRVEYAVELYKDSVQAKVPLCTSTYVILIRACKEIGWELWASTFEMELTSQRTALTKEAEAAHTIQA</sequence>
<keyword evidence="4" id="KW-0812">Transmembrane</keyword>
<evidence type="ECO:0000256" key="2">
    <source>
        <dbReference type="PROSITE-ProRule" id="PRU00708"/>
    </source>
</evidence>
<dbReference type="InterPro" id="IPR011990">
    <property type="entry name" value="TPR-like_helical_dom_sf"/>
</dbReference>
<proteinExistence type="predicted"/>
<feature type="repeat" description="PPR" evidence="2">
    <location>
        <begin position="337"/>
        <end position="371"/>
    </location>
</feature>
<evidence type="ECO:0000256" key="1">
    <source>
        <dbReference type="ARBA" id="ARBA00022737"/>
    </source>
</evidence>
<dbReference type="PANTHER" id="PTHR47447">
    <property type="entry name" value="OS03G0856100 PROTEIN"/>
    <property type="match status" value="1"/>
</dbReference>
<reference evidence="5" key="1">
    <citation type="submission" date="2023-10" db="EMBL/GenBank/DDBJ databases">
        <authorList>
            <person name="Chen Y."/>
            <person name="Shah S."/>
            <person name="Dougan E. K."/>
            <person name="Thang M."/>
            <person name="Chan C."/>
        </authorList>
    </citation>
    <scope>NUCLEOTIDE SEQUENCE [LARGE SCALE GENOMIC DNA]</scope>
</reference>
<dbReference type="PANTHER" id="PTHR47447:SF17">
    <property type="entry name" value="OS12G0638900 PROTEIN"/>
    <property type="match status" value="1"/>
</dbReference>
<dbReference type="NCBIfam" id="TIGR00756">
    <property type="entry name" value="PPR"/>
    <property type="match status" value="2"/>
</dbReference>
<gene>
    <name evidence="5" type="ORF">PCOR1329_LOCUS24582</name>
</gene>
<keyword evidence="1" id="KW-0677">Repeat</keyword>
<evidence type="ECO:0000313" key="6">
    <source>
        <dbReference type="Proteomes" id="UP001189429"/>
    </source>
</evidence>
<feature type="repeat" description="PPR" evidence="2">
    <location>
        <begin position="302"/>
        <end position="336"/>
    </location>
</feature>
<protein>
    <recommendedName>
        <fullName evidence="7">Pentacotripeptide-repeat region of PRORP domain-containing protein</fullName>
    </recommendedName>
</protein>
<evidence type="ECO:0000256" key="4">
    <source>
        <dbReference type="SAM" id="Phobius"/>
    </source>
</evidence>
<organism evidence="5 6">
    <name type="scientific">Prorocentrum cordatum</name>
    <dbReference type="NCBI Taxonomy" id="2364126"/>
    <lineage>
        <taxon>Eukaryota</taxon>
        <taxon>Sar</taxon>
        <taxon>Alveolata</taxon>
        <taxon>Dinophyceae</taxon>
        <taxon>Prorocentrales</taxon>
        <taxon>Prorocentraceae</taxon>
        <taxon>Prorocentrum</taxon>
    </lineage>
</organism>